<evidence type="ECO:0000256" key="12">
    <source>
        <dbReference type="HAMAP-Rule" id="MF_00388"/>
    </source>
</evidence>
<feature type="active site" description="Proton donor" evidence="12">
    <location>
        <position position="280"/>
    </location>
</feature>
<comment type="similarity">
    <text evidence="12">Belongs to the LpxC family.</text>
</comment>
<dbReference type="HAMAP" id="MF_00388">
    <property type="entry name" value="LpxC"/>
    <property type="match status" value="1"/>
</dbReference>
<accession>A0ABN1KM43</accession>
<keyword evidence="15" id="KW-1185">Reference proteome</keyword>
<comment type="function">
    <text evidence="2 12">Catalyzes the hydrolysis of UDP-3-O-myristoyl-N-acetylglucosamine to form UDP-3-O-myristoylglucosamine and acetate, the committed step in lipid A biosynthesis.</text>
</comment>
<keyword evidence="7 12" id="KW-0479">Metal-binding</keyword>
<keyword evidence="8 12" id="KW-0378">Hydrolase</keyword>
<dbReference type="InterPro" id="IPR004463">
    <property type="entry name" value="UDP-acyl_GlcNac_deAcase"/>
</dbReference>
<comment type="catalytic activity">
    <reaction evidence="11 12">
        <text>a UDP-3-O-[(3R)-3-hydroxyacyl]-N-acetyl-alpha-D-glucosamine + H2O = a UDP-3-O-[(3R)-3-hydroxyacyl]-alpha-D-glucosamine + acetate</text>
        <dbReference type="Rhea" id="RHEA:67816"/>
        <dbReference type="ChEBI" id="CHEBI:15377"/>
        <dbReference type="ChEBI" id="CHEBI:30089"/>
        <dbReference type="ChEBI" id="CHEBI:137740"/>
        <dbReference type="ChEBI" id="CHEBI:173225"/>
        <dbReference type="EC" id="3.5.1.108"/>
    </reaction>
</comment>
<keyword evidence="5 12" id="KW-0444">Lipid biosynthesis</keyword>
<reference evidence="15" key="1">
    <citation type="journal article" date="2019" name="Int. J. Syst. Evol. Microbiol.">
        <title>The Global Catalogue of Microorganisms (GCM) 10K type strain sequencing project: providing services to taxonomists for standard genome sequencing and annotation.</title>
        <authorList>
            <consortium name="The Broad Institute Genomics Platform"/>
            <consortium name="The Broad Institute Genome Sequencing Center for Infectious Disease"/>
            <person name="Wu L."/>
            <person name="Ma J."/>
        </authorList>
    </citation>
    <scope>NUCLEOTIDE SEQUENCE [LARGE SCALE GENOMIC DNA]</scope>
    <source>
        <strain evidence="15">JCM 15503</strain>
    </source>
</reference>
<dbReference type="Gene3D" id="3.30.1700.10">
    <property type="entry name" value="lpxc deacetylase, domain 2"/>
    <property type="match status" value="1"/>
</dbReference>
<organism evidence="14 15">
    <name type="scientific">Ideonella azotifigens</name>
    <dbReference type="NCBI Taxonomy" id="513160"/>
    <lineage>
        <taxon>Bacteria</taxon>
        <taxon>Pseudomonadati</taxon>
        <taxon>Pseudomonadota</taxon>
        <taxon>Betaproteobacteria</taxon>
        <taxon>Burkholderiales</taxon>
        <taxon>Sphaerotilaceae</taxon>
        <taxon>Ideonella</taxon>
    </lineage>
</organism>
<evidence type="ECO:0000256" key="5">
    <source>
        <dbReference type="ARBA" id="ARBA00022516"/>
    </source>
</evidence>
<evidence type="ECO:0000256" key="1">
    <source>
        <dbReference type="ARBA" id="ARBA00001947"/>
    </source>
</evidence>
<feature type="binding site" evidence="12">
    <location>
        <position position="90"/>
    </location>
    <ligand>
        <name>Zn(2+)</name>
        <dbReference type="ChEBI" id="CHEBI:29105"/>
    </ligand>
</feature>
<dbReference type="PANTHER" id="PTHR33694:SF1">
    <property type="entry name" value="UDP-3-O-ACYL-N-ACETYLGLUCOSAMINE DEACETYLASE 1, MITOCHONDRIAL-RELATED"/>
    <property type="match status" value="1"/>
</dbReference>
<evidence type="ECO:0000313" key="15">
    <source>
        <dbReference type="Proteomes" id="UP001500279"/>
    </source>
</evidence>
<evidence type="ECO:0000256" key="8">
    <source>
        <dbReference type="ARBA" id="ARBA00022801"/>
    </source>
</evidence>
<name>A0ABN1KM43_9BURK</name>
<comment type="pathway">
    <text evidence="3 12">Glycolipid biosynthesis; lipid IV(A) biosynthesis; lipid IV(A) from (3R)-3-hydroxytetradecanoyl-[acyl-carrier-protein] and UDP-N-acetyl-alpha-D-glucosamine: step 2/6.</text>
</comment>
<dbReference type="Gene3D" id="3.30.230.20">
    <property type="entry name" value="lpxc deacetylase, domain 1"/>
    <property type="match status" value="1"/>
</dbReference>
<evidence type="ECO:0000256" key="6">
    <source>
        <dbReference type="ARBA" id="ARBA00022556"/>
    </source>
</evidence>
<feature type="compositionally biased region" description="Polar residues" evidence="13">
    <location>
        <begin position="65"/>
        <end position="75"/>
    </location>
</feature>
<evidence type="ECO:0000313" key="14">
    <source>
        <dbReference type="EMBL" id="GAA0770911.1"/>
    </source>
</evidence>
<keyword evidence="6 12" id="KW-0441">Lipid A biosynthesis</keyword>
<dbReference type="NCBIfam" id="TIGR00325">
    <property type="entry name" value="lpxC"/>
    <property type="match status" value="1"/>
</dbReference>
<evidence type="ECO:0000256" key="4">
    <source>
        <dbReference type="ARBA" id="ARBA00012745"/>
    </source>
</evidence>
<feature type="binding site" evidence="12">
    <location>
        <position position="257"/>
    </location>
    <ligand>
        <name>Zn(2+)</name>
        <dbReference type="ChEBI" id="CHEBI:29105"/>
    </ligand>
</feature>
<protein>
    <recommendedName>
        <fullName evidence="4 12">UDP-3-O-acyl-N-acetylglucosamine deacetylase</fullName>
        <shortName evidence="12">UDP-3-O-acyl-GlcNAc deacetylase</shortName>
        <ecNumber evidence="4 12">3.5.1.108</ecNumber>
    </recommendedName>
    <alternativeName>
        <fullName evidence="12">UDP-3-O-[R-3-hydroxymyristoyl]-N-acetylglucosamine deacetylase</fullName>
    </alternativeName>
</protein>
<evidence type="ECO:0000256" key="10">
    <source>
        <dbReference type="ARBA" id="ARBA00023098"/>
    </source>
</evidence>
<keyword evidence="10 12" id="KW-0443">Lipid metabolism</keyword>
<comment type="cofactor">
    <cofactor evidence="1 12">
        <name>Zn(2+)</name>
        <dbReference type="ChEBI" id="CHEBI:29105"/>
    </cofactor>
</comment>
<evidence type="ECO:0000256" key="2">
    <source>
        <dbReference type="ARBA" id="ARBA00002923"/>
    </source>
</evidence>
<dbReference type="Proteomes" id="UP001500279">
    <property type="component" value="Unassembled WGS sequence"/>
</dbReference>
<comment type="caution">
    <text evidence="14">The sequence shown here is derived from an EMBL/GenBank/DDBJ whole genome shotgun (WGS) entry which is preliminary data.</text>
</comment>
<sequence length="319" mass="34683">MHLAKPVAMLKQRTLKSLTRAVGVGLHSGQKVELTLRPAAPNTGIVFRRVDLPQPVDIPVRPGSVSDTRMASTISPGGDPGAPKVQTIEHLMSACAGLGLDNLYVDITADEVPILDGSSAAFVFLLQSAGIELQNAPKRFLKVRKAVEIREGEGARLMWARLEPYHGFKLTFEIDFGHPAVDATGQQVSFDMGSGRYKQEIARARTFGFTKDVEAMRARGLTLGGSMDNAIVIDDYRVLNSDGLRYDDEFAKHKILDAIGDLYVAGAPLLAAYTSFRGGHALNNKLLRKLLADETAFEYVSFEDETRAPAGFAQLAPAW</sequence>
<feature type="region of interest" description="Disordered" evidence="13">
    <location>
        <begin position="61"/>
        <end position="81"/>
    </location>
</feature>
<keyword evidence="9 12" id="KW-0862">Zinc</keyword>
<dbReference type="PANTHER" id="PTHR33694">
    <property type="entry name" value="UDP-3-O-ACYL-N-ACETYLGLUCOSAMINE DEACETYLASE 1, MITOCHONDRIAL-RELATED"/>
    <property type="match status" value="1"/>
</dbReference>
<evidence type="ECO:0000256" key="7">
    <source>
        <dbReference type="ARBA" id="ARBA00022723"/>
    </source>
</evidence>
<evidence type="ECO:0000256" key="13">
    <source>
        <dbReference type="SAM" id="MobiDB-lite"/>
    </source>
</evidence>
<dbReference type="EC" id="3.5.1.108" evidence="4 12"/>
<gene>
    <name evidence="12 14" type="primary">lpxC</name>
    <name evidence="14" type="ORF">GCM10009107_63040</name>
</gene>
<evidence type="ECO:0000256" key="9">
    <source>
        <dbReference type="ARBA" id="ARBA00022833"/>
    </source>
</evidence>
<dbReference type="InterPro" id="IPR020568">
    <property type="entry name" value="Ribosomal_Su5_D2-typ_SF"/>
</dbReference>
<dbReference type="InterPro" id="IPR011334">
    <property type="entry name" value="UDP-acyl_GlcNac_deAcase_C"/>
</dbReference>
<dbReference type="SUPFAM" id="SSF54211">
    <property type="entry name" value="Ribosomal protein S5 domain 2-like"/>
    <property type="match status" value="2"/>
</dbReference>
<dbReference type="InterPro" id="IPR015870">
    <property type="entry name" value="UDP-acyl_N-AcGlcN_deAcase_N"/>
</dbReference>
<feature type="binding site" evidence="12">
    <location>
        <position position="253"/>
    </location>
    <ligand>
        <name>Zn(2+)</name>
        <dbReference type="ChEBI" id="CHEBI:29105"/>
    </ligand>
</feature>
<evidence type="ECO:0000256" key="11">
    <source>
        <dbReference type="ARBA" id="ARBA00024535"/>
    </source>
</evidence>
<proteinExistence type="inferred from homology"/>
<dbReference type="EMBL" id="BAAAEW010000052">
    <property type="protein sequence ID" value="GAA0770911.1"/>
    <property type="molecule type" value="Genomic_DNA"/>
</dbReference>
<dbReference type="Pfam" id="PF03331">
    <property type="entry name" value="LpxC"/>
    <property type="match status" value="1"/>
</dbReference>
<evidence type="ECO:0000256" key="3">
    <source>
        <dbReference type="ARBA" id="ARBA00005002"/>
    </source>
</evidence>